<proteinExistence type="predicted"/>
<gene>
    <name evidence="2" type="ORF">GUJ93_ZPchr0002g24505</name>
</gene>
<dbReference type="Proteomes" id="UP000729402">
    <property type="component" value="Unassembled WGS sequence"/>
</dbReference>
<comment type="caution">
    <text evidence="2">The sequence shown here is derived from an EMBL/GenBank/DDBJ whole genome shotgun (WGS) entry which is preliminary data.</text>
</comment>
<evidence type="ECO:0000259" key="1">
    <source>
        <dbReference type="Pfam" id="PF25279"/>
    </source>
</evidence>
<feature type="domain" description="At2g24240-like C-terminal beta-propeller" evidence="1">
    <location>
        <begin position="58"/>
        <end position="191"/>
    </location>
</feature>
<evidence type="ECO:0000313" key="3">
    <source>
        <dbReference type="Proteomes" id="UP000729402"/>
    </source>
</evidence>
<dbReference type="EMBL" id="JAAALK010000287">
    <property type="protein sequence ID" value="KAG8060333.1"/>
    <property type="molecule type" value="Genomic_DNA"/>
</dbReference>
<sequence length="197" mass="21523">MGQGRVRLNVGGRVFETIGRSGPSRQGARLRRAVQYIGELPGPVQRVRTSPGRGPTSIGTPASLEDKHVLHAIAMEDGRSFCVINEPGRRPRLRRSLEQCRRCAVAITQSKLTSRKKAHGEETCYPKLAAHGGQLFASTDDTISVFSGPDHVLTSTLRGSDAGANCDFTIRSGDRLFSLHHEENVFDVWDTLPPPVI</sequence>
<organism evidence="2 3">
    <name type="scientific">Zizania palustris</name>
    <name type="common">Northern wild rice</name>
    <dbReference type="NCBI Taxonomy" id="103762"/>
    <lineage>
        <taxon>Eukaryota</taxon>
        <taxon>Viridiplantae</taxon>
        <taxon>Streptophyta</taxon>
        <taxon>Embryophyta</taxon>
        <taxon>Tracheophyta</taxon>
        <taxon>Spermatophyta</taxon>
        <taxon>Magnoliopsida</taxon>
        <taxon>Liliopsida</taxon>
        <taxon>Poales</taxon>
        <taxon>Poaceae</taxon>
        <taxon>BOP clade</taxon>
        <taxon>Oryzoideae</taxon>
        <taxon>Oryzeae</taxon>
        <taxon>Zizaniinae</taxon>
        <taxon>Zizania</taxon>
    </lineage>
</organism>
<accession>A0A8J5VUF1</accession>
<dbReference type="OrthoDB" id="2414723at2759"/>
<keyword evidence="3" id="KW-1185">Reference proteome</keyword>
<dbReference type="Pfam" id="PF25279">
    <property type="entry name" value="Beta_prop_At2g24240"/>
    <property type="match status" value="1"/>
</dbReference>
<reference evidence="2" key="1">
    <citation type="journal article" date="2021" name="bioRxiv">
        <title>Whole Genome Assembly and Annotation of Northern Wild Rice, Zizania palustris L., Supports a Whole Genome Duplication in the Zizania Genus.</title>
        <authorList>
            <person name="Haas M."/>
            <person name="Kono T."/>
            <person name="Macchietto M."/>
            <person name="Millas R."/>
            <person name="McGilp L."/>
            <person name="Shao M."/>
            <person name="Duquette J."/>
            <person name="Hirsch C.N."/>
            <person name="Kimball J."/>
        </authorList>
    </citation>
    <scope>NUCLEOTIDE SEQUENCE</scope>
    <source>
        <tissue evidence="2">Fresh leaf tissue</tissue>
    </source>
</reference>
<dbReference type="AlphaFoldDB" id="A0A8J5VUF1"/>
<dbReference type="InterPro" id="IPR057441">
    <property type="entry name" value="Beta_prop_At2g24240"/>
</dbReference>
<reference evidence="2" key="2">
    <citation type="submission" date="2021-02" db="EMBL/GenBank/DDBJ databases">
        <authorList>
            <person name="Kimball J.A."/>
            <person name="Haas M.W."/>
            <person name="Macchietto M."/>
            <person name="Kono T."/>
            <person name="Duquette J."/>
            <person name="Shao M."/>
        </authorList>
    </citation>
    <scope>NUCLEOTIDE SEQUENCE</scope>
    <source>
        <tissue evidence="2">Fresh leaf tissue</tissue>
    </source>
</reference>
<protein>
    <recommendedName>
        <fullName evidence="1">At2g24240-like C-terminal beta-propeller domain-containing protein</fullName>
    </recommendedName>
</protein>
<name>A0A8J5VUF1_ZIZPA</name>
<evidence type="ECO:0000313" key="2">
    <source>
        <dbReference type="EMBL" id="KAG8060333.1"/>
    </source>
</evidence>